<comment type="caution">
    <text evidence="4">The sequence shown here is derived from an EMBL/GenBank/DDBJ whole genome shotgun (WGS) entry which is preliminary data.</text>
</comment>
<proteinExistence type="predicted"/>
<keyword evidence="1 2" id="KW-0238">DNA-binding</keyword>
<dbReference type="RefSeq" id="WP_376845389.1">
    <property type="nucleotide sequence ID" value="NZ_JBHSFW010000001.1"/>
</dbReference>
<dbReference type="Gene3D" id="1.10.357.10">
    <property type="entry name" value="Tetracycline Repressor, domain 2"/>
    <property type="match status" value="1"/>
</dbReference>
<dbReference type="InterPro" id="IPR050624">
    <property type="entry name" value="HTH-type_Tx_Regulator"/>
</dbReference>
<dbReference type="InterPro" id="IPR001647">
    <property type="entry name" value="HTH_TetR"/>
</dbReference>
<organism evidence="4 5">
    <name type="scientific">Camelliibacillus cellulosilyticus</name>
    <dbReference type="NCBI Taxonomy" id="2174486"/>
    <lineage>
        <taxon>Bacteria</taxon>
        <taxon>Bacillati</taxon>
        <taxon>Bacillota</taxon>
        <taxon>Bacilli</taxon>
        <taxon>Bacillales</taxon>
        <taxon>Sporolactobacillaceae</taxon>
        <taxon>Camelliibacillus</taxon>
    </lineage>
</organism>
<evidence type="ECO:0000256" key="2">
    <source>
        <dbReference type="PROSITE-ProRule" id="PRU00335"/>
    </source>
</evidence>
<reference evidence="5" key="1">
    <citation type="journal article" date="2019" name="Int. J. Syst. Evol. Microbiol.">
        <title>The Global Catalogue of Microorganisms (GCM) 10K type strain sequencing project: providing services to taxonomists for standard genome sequencing and annotation.</title>
        <authorList>
            <consortium name="The Broad Institute Genomics Platform"/>
            <consortium name="The Broad Institute Genome Sequencing Center for Infectious Disease"/>
            <person name="Wu L."/>
            <person name="Ma J."/>
        </authorList>
    </citation>
    <scope>NUCLEOTIDE SEQUENCE [LARGE SCALE GENOMIC DNA]</scope>
    <source>
        <strain evidence="5">CGMCC 1.16306</strain>
    </source>
</reference>
<feature type="DNA-binding region" description="H-T-H motif" evidence="2">
    <location>
        <begin position="35"/>
        <end position="54"/>
    </location>
</feature>
<evidence type="ECO:0000313" key="5">
    <source>
        <dbReference type="Proteomes" id="UP001596022"/>
    </source>
</evidence>
<sequence>MKPNDERIKKGEKTRTNILEAAVFIIAENGLKEVSTAKLAQVAGISKSTIFHHFRSSDEVLTCTLAFIYEKLLQTMVVKENYSDAEHFFDVLGQSMFQGTRDHLTYFKAFSSFSHESLFNSNYRTIMASYADQMNRFFRTQLSKLASTSVPSETIEAVSSMLLPLMDGIGFHFLLTNNGGKYEQIWAMQKRVMLQMLDQS</sequence>
<dbReference type="SUPFAM" id="SSF46689">
    <property type="entry name" value="Homeodomain-like"/>
    <property type="match status" value="1"/>
</dbReference>
<evidence type="ECO:0000256" key="1">
    <source>
        <dbReference type="ARBA" id="ARBA00023125"/>
    </source>
</evidence>
<evidence type="ECO:0000259" key="3">
    <source>
        <dbReference type="PROSITE" id="PS50977"/>
    </source>
</evidence>
<dbReference type="PRINTS" id="PR00455">
    <property type="entry name" value="HTHTETR"/>
</dbReference>
<dbReference type="PROSITE" id="PS50977">
    <property type="entry name" value="HTH_TETR_2"/>
    <property type="match status" value="1"/>
</dbReference>
<dbReference type="Proteomes" id="UP001596022">
    <property type="component" value="Unassembled WGS sequence"/>
</dbReference>
<dbReference type="EMBL" id="JBHSFW010000001">
    <property type="protein sequence ID" value="MFC4618398.1"/>
    <property type="molecule type" value="Genomic_DNA"/>
</dbReference>
<dbReference type="PANTHER" id="PTHR43479">
    <property type="entry name" value="ACREF/ENVCD OPERON REPRESSOR-RELATED"/>
    <property type="match status" value="1"/>
</dbReference>
<keyword evidence="5" id="KW-1185">Reference proteome</keyword>
<gene>
    <name evidence="4" type="ORF">ACFO4N_06590</name>
</gene>
<protein>
    <submittedName>
        <fullName evidence="4">TetR/AcrR family transcriptional regulator</fullName>
    </submittedName>
</protein>
<evidence type="ECO:0000313" key="4">
    <source>
        <dbReference type="EMBL" id="MFC4618398.1"/>
    </source>
</evidence>
<dbReference type="Pfam" id="PF00440">
    <property type="entry name" value="TetR_N"/>
    <property type="match status" value="1"/>
</dbReference>
<dbReference type="PANTHER" id="PTHR43479:SF11">
    <property type="entry name" value="ACREF_ENVCD OPERON REPRESSOR-RELATED"/>
    <property type="match status" value="1"/>
</dbReference>
<dbReference type="InterPro" id="IPR009057">
    <property type="entry name" value="Homeodomain-like_sf"/>
</dbReference>
<feature type="domain" description="HTH tetR-type" evidence="3">
    <location>
        <begin position="12"/>
        <end position="72"/>
    </location>
</feature>
<accession>A0ABV9GJR1</accession>
<name>A0ABV9GJR1_9BACL</name>